<name>A0A1Y1U8Q2_9TREE</name>
<evidence type="ECO:0000259" key="1">
    <source>
        <dbReference type="PROSITE" id="PS50404"/>
    </source>
</evidence>
<dbReference type="PANTHER" id="PTHR43968">
    <property type="match status" value="1"/>
</dbReference>
<evidence type="ECO:0000313" key="4">
    <source>
        <dbReference type="Proteomes" id="UP000193218"/>
    </source>
</evidence>
<dbReference type="SUPFAM" id="SSF47616">
    <property type="entry name" value="GST C-terminal domain-like"/>
    <property type="match status" value="1"/>
</dbReference>
<dbReference type="SUPFAM" id="SSF52833">
    <property type="entry name" value="Thioredoxin-like"/>
    <property type="match status" value="1"/>
</dbReference>
<keyword evidence="4" id="KW-1185">Reference proteome</keyword>
<dbReference type="AlphaFoldDB" id="A0A1Y1U8Q2"/>
<dbReference type="GO" id="GO:0016740">
    <property type="term" value="F:transferase activity"/>
    <property type="evidence" value="ECO:0007669"/>
    <property type="project" value="UniProtKB-KW"/>
</dbReference>
<dbReference type="SFLD" id="SFLDS00019">
    <property type="entry name" value="Glutathione_Transferase_(cytos"/>
    <property type="match status" value="1"/>
</dbReference>
<dbReference type="GeneID" id="33559368"/>
<feature type="domain" description="GST C-terminal" evidence="2">
    <location>
        <begin position="115"/>
        <end position="238"/>
    </location>
</feature>
<dbReference type="EMBL" id="NBSH01000016">
    <property type="protein sequence ID" value="ORX33924.1"/>
    <property type="molecule type" value="Genomic_DNA"/>
</dbReference>
<dbReference type="Proteomes" id="UP000193218">
    <property type="component" value="Unassembled WGS sequence"/>
</dbReference>
<dbReference type="OrthoDB" id="4951845at2759"/>
<proteinExistence type="predicted"/>
<comment type="caution">
    <text evidence="3">The sequence shown here is derived from an EMBL/GenBank/DDBJ whole genome shotgun (WGS) entry which is preliminary data.</text>
</comment>
<gene>
    <name evidence="3" type="ORF">BD324DRAFT_643636</name>
</gene>
<evidence type="ECO:0000313" key="3">
    <source>
        <dbReference type="EMBL" id="ORX33924.1"/>
    </source>
</evidence>
<protein>
    <submittedName>
        <fullName evidence="3">Glutathione S-transferase</fullName>
    </submittedName>
</protein>
<dbReference type="Pfam" id="PF13409">
    <property type="entry name" value="GST_N_2"/>
    <property type="match status" value="1"/>
</dbReference>
<evidence type="ECO:0000259" key="2">
    <source>
        <dbReference type="PROSITE" id="PS50405"/>
    </source>
</evidence>
<dbReference type="Pfam" id="PF13410">
    <property type="entry name" value="GST_C_2"/>
    <property type="match status" value="1"/>
</dbReference>
<dbReference type="InterPro" id="IPR036282">
    <property type="entry name" value="Glutathione-S-Trfase_C_sf"/>
</dbReference>
<reference evidence="3 4" key="1">
    <citation type="submission" date="2017-03" db="EMBL/GenBank/DDBJ databases">
        <title>Widespread Adenine N6-methylation of Active Genes in Fungi.</title>
        <authorList>
            <consortium name="DOE Joint Genome Institute"/>
            <person name="Mondo S.J."/>
            <person name="Dannebaum R.O."/>
            <person name="Kuo R.C."/>
            <person name="Louie K.B."/>
            <person name="Bewick A.J."/>
            <person name="Labutti K."/>
            <person name="Haridas S."/>
            <person name="Kuo A."/>
            <person name="Salamov A."/>
            <person name="Ahrendt S.R."/>
            <person name="Lau R."/>
            <person name="Bowen B.P."/>
            <person name="Lipzen A."/>
            <person name="Sullivan W."/>
            <person name="Andreopoulos W.B."/>
            <person name="Clum A."/>
            <person name="Lindquist E."/>
            <person name="Daum C."/>
            <person name="Northen T.R."/>
            <person name="Ramamoorthy G."/>
            <person name="Schmitz R.J."/>
            <person name="Gryganskyi A."/>
            <person name="Culley D."/>
            <person name="Magnuson J."/>
            <person name="James T.Y."/>
            <person name="O'Malley M.A."/>
            <person name="Stajich J.E."/>
            <person name="Spatafora J.W."/>
            <person name="Visel A."/>
            <person name="Grigoriev I.V."/>
        </authorList>
    </citation>
    <scope>NUCLEOTIDE SEQUENCE [LARGE SCALE GENOMIC DNA]</scope>
    <source>
        <strain evidence="3 4">NRRL Y-17943</strain>
    </source>
</reference>
<dbReference type="PROSITE" id="PS50405">
    <property type="entry name" value="GST_CTER"/>
    <property type="match status" value="1"/>
</dbReference>
<dbReference type="InterPro" id="IPR050983">
    <property type="entry name" value="GST_Omega/HSP26"/>
</dbReference>
<dbReference type="InParanoid" id="A0A1Y1U8Q2"/>
<dbReference type="InterPro" id="IPR010987">
    <property type="entry name" value="Glutathione-S-Trfase_C-like"/>
</dbReference>
<dbReference type="InterPro" id="IPR004045">
    <property type="entry name" value="Glutathione_S-Trfase_N"/>
</dbReference>
<dbReference type="CDD" id="cd00299">
    <property type="entry name" value="GST_C_family"/>
    <property type="match status" value="1"/>
</dbReference>
<dbReference type="STRING" id="4999.A0A1Y1U8Q2"/>
<dbReference type="Gene3D" id="1.20.1050.10">
    <property type="match status" value="1"/>
</dbReference>
<dbReference type="Gene3D" id="3.40.30.10">
    <property type="entry name" value="Glutaredoxin"/>
    <property type="match status" value="1"/>
</dbReference>
<accession>A0A1Y1U8Q2</accession>
<dbReference type="PROSITE" id="PS50404">
    <property type="entry name" value="GST_NTER"/>
    <property type="match status" value="1"/>
</dbReference>
<dbReference type="PANTHER" id="PTHR43968:SF6">
    <property type="entry name" value="GLUTATHIONE S-TRANSFERASE OMEGA"/>
    <property type="match status" value="1"/>
</dbReference>
<dbReference type="CDD" id="cd00570">
    <property type="entry name" value="GST_N_family"/>
    <property type="match status" value="1"/>
</dbReference>
<organism evidence="3 4">
    <name type="scientific">Kockovaella imperatae</name>
    <dbReference type="NCBI Taxonomy" id="4999"/>
    <lineage>
        <taxon>Eukaryota</taxon>
        <taxon>Fungi</taxon>
        <taxon>Dikarya</taxon>
        <taxon>Basidiomycota</taxon>
        <taxon>Agaricomycotina</taxon>
        <taxon>Tremellomycetes</taxon>
        <taxon>Tremellales</taxon>
        <taxon>Cuniculitremaceae</taxon>
        <taxon>Kockovaella</taxon>
    </lineage>
</organism>
<dbReference type="InterPro" id="IPR040079">
    <property type="entry name" value="Glutathione_S-Trfase"/>
</dbReference>
<feature type="domain" description="GST N-terminal" evidence="1">
    <location>
        <begin position="28"/>
        <end position="106"/>
    </location>
</feature>
<dbReference type="RefSeq" id="XP_021868212.1">
    <property type="nucleotide sequence ID" value="XM_022017559.1"/>
</dbReference>
<dbReference type="SFLD" id="SFLDG00358">
    <property type="entry name" value="Main_(cytGST)"/>
    <property type="match status" value="1"/>
</dbReference>
<sequence>MPRHPDEDNHPVATGLAKKLVDAHQARQDLVFWSAWFCPFNQRIWMALEERNIPYQYHEVNPYKKEKDFLEVNPLGLVPALTDKGRALYESDVLVEYLEDKYPPSKEHPPIFPTDIYEKSWARINIQHITKDIIPHYFKLQQAQETEDQQQALEEFYKGLRTLVDRVKLPYFAGEQFTAVDMSLAPFVRRFYSLEEHRGFDGEKALGSKWVQDCHADIFSERESLKNTTSEKEYYAPLLERYLKDEAQSEVAKATRSGKKLP</sequence>
<dbReference type="GO" id="GO:0005737">
    <property type="term" value="C:cytoplasm"/>
    <property type="evidence" value="ECO:0007669"/>
    <property type="project" value="TreeGrafter"/>
</dbReference>
<keyword evidence="3" id="KW-0808">Transferase</keyword>
<dbReference type="InterPro" id="IPR036249">
    <property type="entry name" value="Thioredoxin-like_sf"/>
</dbReference>